<keyword evidence="4" id="KW-1185">Reference proteome</keyword>
<feature type="domain" description="Restriction endonuclease type II NgoFVII N-terminal" evidence="1">
    <location>
        <begin position="6"/>
        <end position="150"/>
    </location>
</feature>
<dbReference type="Proteomes" id="UP000255326">
    <property type="component" value="Unassembled WGS sequence"/>
</dbReference>
<dbReference type="CDD" id="cd09117">
    <property type="entry name" value="PLDc_Bfil_DEXD_like"/>
    <property type="match status" value="1"/>
</dbReference>
<dbReference type="AlphaFoldDB" id="A0A370GAQ4"/>
<comment type="caution">
    <text evidence="3">The sequence shown here is derived from an EMBL/GenBank/DDBJ whole genome shotgun (WGS) entry which is preliminary data.</text>
</comment>
<keyword evidence="3" id="KW-0255">Endonuclease</keyword>
<dbReference type="Gene3D" id="3.30.870.10">
    <property type="entry name" value="Endonuclease Chain A"/>
    <property type="match status" value="1"/>
</dbReference>
<reference evidence="3 4" key="1">
    <citation type="submission" date="2018-07" db="EMBL/GenBank/DDBJ databases">
        <title>Genomic Encyclopedia of Type Strains, Phase IV (KMG-IV): sequencing the most valuable type-strain genomes for metagenomic binning, comparative biology and taxonomic classification.</title>
        <authorList>
            <person name="Goeker M."/>
        </authorList>
    </citation>
    <scope>NUCLEOTIDE SEQUENCE [LARGE SCALE GENOMIC DNA]</scope>
    <source>
        <strain evidence="3 4">DSM 25281</strain>
    </source>
</reference>
<keyword evidence="3" id="KW-0378">Hydrolase</keyword>
<evidence type="ECO:0000259" key="2">
    <source>
        <dbReference type="Pfam" id="PF20731"/>
    </source>
</evidence>
<evidence type="ECO:0000259" key="1">
    <source>
        <dbReference type="Pfam" id="PF09565"/>
    </source>
</evidence>
<dbReference type="InterPro" id="IPR048923">
    <property type="entry name" value="RE_NgoFVII_C"/>
</dbReference>
<keyword evidence="3" id="KW-0540">Nuclease</keyword>
<evidence type="ECO:0000313" key="3">
    <source>
        <dbReference type="EMBL" id="RDI40912.1"/>
    </source>
</evidence>
<protein>
    <submittedName>
        <fullName evidence="3">NgoFVII restriction endonuclease</fullName>
    </submittedName>
</protein>
<feature type="domain" description="Restriction endonuclease type II NgoFVII C-terminal B3-like DNA-binding" evidence="2">
    <location>
        <begin position="190"/>
        <end position="308"/>
    </location>
</feature>
<evidence type="ECO:0000313" key="4">
    <source>
        <dbReference type="Proteomes" id="UP000255326"/>
    </source>
</evidence>
<dbReference type="RefSeq" id="WP_114746435.1">
    <property type="nucleotide sequence ID" value="NZ_QQAY01000011.1"/>
</dbReference>
<organism evidence="3 4">
    <name type="scientific">Falsibacillus pallidus</name>
    <dbReference type="NCBI Taxonomy" id="493781"/>
    <lineage>
        <taxon>Bacteria</taxon>
        <taxon>Bacillati</taxon>
        <taxon>Bacillota</taxon>
        <taxon>Bacilli</taxon>
        <taxon>Bacillales</taxon>
        <taxon>Bacillaceae</taxon>
        <taxon>Falsibacillus</taxon>
    </lineage>
</organism>
<dbReference type="InterPro" id="IPR019065">
    <property type="entry name" value="RE_NgoFVII_N"/>
</dbReference>
<name>A0A370GAQ4_9BACI</name>
<sequence>MYLLHNLEEQVLSIPYNQGYRHLRVLSGYVSPIFVQHVLEVYSEIQLEITIGMVSTDGLAIWNHQAFKGLMNQFPGRLEIFYQVVSPGNHRKVYHWKDAILADKVFIGSANFTQNGFWNLREILVESTFPNINDVFSDLNSISCDSPNVEEQVRFYRALPGSVKLTTSHEHMTVDILSTPTNTFMNYVDLSLIDRSTGQVPARSGLNWGQRQGRNHNQAYLSVPLSFHNANPTFFPPLAERFLVITDDGENLICVMAQQNRKGIHTSNSNSIMGAYFRRRLGLGDGAFITLEDLHHYGRDSVRIFKMDNETYYLDFSV</sequence>
<dbReference type="EMBL" id="QQAY01000011">
    <property type="protein sequence ID" value="RDI40912.1"/>
    <property type="molecule type" value="Genomic_DNA"/>
</dbReference>
<proteinExistence type="predicted"/>
<gene>
    <name evidence="3" type="ORF">DFR59_11155</name>
</gene>
<dbReference type="Pfam" id="PF09565">
    <property type="entry name" value="RE_NgoFVII"/>
    <property type="match status" value="1"/>
</dbReference>
<dbReference type="OrthoDB" id="7107971at2"/>
<accession>A0A370GAQ4</accession>
<dbReference type="GO" id="GO:0004519">
    <property type="term" value="F:endonuclease activity"/>
    <property type="evidence" value="ECO:0007669"/>
    <property type="project" value="UniProtKB-KW"/>
</dbReference>
<dbReference type="Pfam" id="PF20731">
    <property type="entry name" value="RE_NgoFVII_C"/>
    <property type="match status" value="1"/>
</dbReference>